<dbReference type="SUPFAM" id="SSF47323">
    <property type="entry name" value="Anticodon-binding domain of a subclass of class I aminoacyl-tRNA synthetases"/>
    <property type="match status" value="1"/>
</dbReference>
<dbReference type="InterPro" id="IPR009080">
    <property type="entry name" value="tRNAsynth_Ia_anticodon-bd"/>
</dbReference>
<dbReference type="AlphaFoldDB" id="A0A1C3H4A6"/>
<dbReference type="GO" id="GO:0006418">
    <property type="term" value="P:tRNA aminoacylation for protein translation"/>
    <property type="evidence" value="ECO:0007669"/>
    <property type="project" value="InterPro"/>
</dbReference>
<name>A0A1C3H4A6_9GAMM</name>
<keyword evidence="3" id="KW-0067">ATP-binding</keyword>
<proteinExistence type="predicted"/>
<dbReference type="Proteomes" id="UP000190837">
    <property type="component" value="Unassembled WGS sequence"/>
</dbReference>
<evidence type="ECO:0000256" key="4">
    <source>
        <dbReference type="ARBA" id="ARBA00023146"/>
    </source>
</evidence>
<keyword evidence="2" id="KW-0547">Nucleotide-binding</keyword>
<evidence type="ECO:0000313" key="5">
    <source>
        <dbReference type="EMBL" id="SAM64237.1"/>
    </source>
</evidence>
<protein>
    <submittedName>
        <fullName evidence="5">Cysteinyl-tRNA synthetase</fullName>
        <ecNumber evidence="5">6.1.1.16</ecNumber>
    </submittedName>
</protein>
<evidence type="ECO:0000313" key="6">
    <source>
        <dbReference type="Proteomes" id="UP000190837"/>
    </source>
</evidence>
<dbReference type="GO" id="GO:0005524">
    <property type="term" value="F:ATP binding"/>
    <property type="evidence" value="ECO:0007669"/>
    <property type="project" value="UniProtKB-KW"/>
</dbReference>
<evidence type="ECO:0000256" key="2">
    <source>
        <dbReference type="ARBA" id="ARBA00022741"/>
    </source>
</evidence>
<gene>
    <name evidence="5" type="ORF">CHUV0807_1209</name>
</gene>
<dbReference type="EC" id="6.1.1.16" evidence="5"/>
<organism evidence="5 6">
    <name type="scientific">Cardiobacterium hominis</name>
    <dbReference type="NCBI Taxonomy" id="2718"/>
    <lineage>
        <taxon>Bacteria</taxon>
        <taxon>Pseudomonadati</taxon>
        <taxon>Pseudomonadota</taxon>
        <taxon>Gammaproteobacteria</taxon>
        <taxon>Cardiobacteriales</taxon>
        <taxon>Cardiobacteriaceae</taxon>
        <taxon>Cardiobacterium</taxon>
    </lineage>
</organism>
<dbReference type="GO" id="GO:0004817">
    <property type="term" value="F:cysteine-tRNA ligase activity"/>
    <property type="evidence" value="ECO:0007669"/>
    <property type="project" value="UniProtKB-EC"/>
</dbReference>
<evidence type="ECO:0000256" key="3">
    <source>
        <dbReference type="ARBA" id="ARBA00022840"/>
    </source>
</evidence>
<sequence>MLARRINSGETALAPTLKTLGGRLGLLQQNPADWLKGENSGTLSETDILARINARADTIRAELAAQGIIIKDTAGGVEWRYE</sequence>
<dbReference type="RefSeq" id="WP_392406061.1">
    <property type="nucleotide sequence ID" value="NZ_CP171111.1"/>
</dbReference>
<dbReference type="EMBL" id="FKLO01000045">
    <property type="protein sequence ID" value="SAM64237.1"/>
    <property type="molecule type" value="Genomic_DNA"/>
</dbReference>
<evidence type="ECO:0000256" key="1">
    <source>
        <dbReference type="ARBA" id="ARBA00022598"/>
    </source>
</evidence>
<accession>A0A1C3H4A6</accession>
<dbReference type="Gene3D" id="1.20.120.1910">
    <property type="entry name" value="Cysteine-tRNA ligase, C-terminal anti-codon recognition domain"/>
    <property type="match status" value="1"/>
</dbReference>
<reference evidence="6" key="1">
    <citation type="submission" date="2016-04" db="EMBL/GenBank/DDBJ databases">
        <authorList>
            <person name="Tagini F."/>
        </authorList>
    </citation>
    <scope>NUCLEOTIDE SEQUENCE [LARGE SCALE GENOMIC DNA]</scope>
    <source>
        <strain evidence="6">CHUV0807</strain>
    </source>
</reference>
<keyword evidence="1 5" id="KW-0436">Ligase</keyword>
<keyword evidence="4 5" id="KW-0030">Aminoacyl-tRNA synthetase</keyword>